<dbReference type="RefSeq" id="XP_009175289.1">
    <property type="nucleotide sequence ID" value="XM_009177025.1"/>
</dbReference>
<name>A0A074Z1W4_OPIVI</name>
<dbReference type="EMBL" id="KL597006">
    <property type="protein sequence ID" value="KER20973.1"/>
    <property type="molecule type" value="Genomic_DNA"/>
</dbReference>
<evidence type="ECO:0000313" key="2">
    <source>
        <dbReference type="EMBL" id="KER20973.1"/>
    </source>
</evidence>
<gene>
    <name evidence="2" type="ORF">T265_15201</name>
</gene>
<proteinExistence type="predicted"/>
<keyword evidence="3" id="KW-1185">Reference proteome</keyword>
<reference evidence="2 3" key="1">
    <citation type="submission" date="2013-11" db="EMBL/GenBank/DDBJ databases">
        <title>Opisthorchis viverrini - life in the bile duct.</title>
        <authorList>
            <person name="Young N.D."/>
            <person name="Nagarajan N."/>
            <person name="Lin S.J."/>
            <person name="Korhonen P.K."/>
            <person name="Jex A.R."/>
            <person name="Hall R.S."/>
            <person name="Safavi-Hemami H."/>
            <person name="Kaewkong W."/>
            <person name="Bertrand D."/>
            <person name="Gao S."/>
            <person name="Seet Q."/>
            <person name="Wongkham S."/>
            <person name="Teh B.T."/>
            <person name="Wongkham C."/>
            <person name="Intapan P.M."/>
            <person name="Maleewong W."/>
            <person name="Yang X."/>
            <person name="Hu M."/>
            <person name="Wang Z."/>
            <person name="Hofmann A."/>
            <person name="Sternberg P.W."/>
            <person name="Tan P."/>
            <person name="Wang J."/>
            <person name="Gasser R.B."/>
        </authorList>
    </citation>
    <scope>NUCLEOTIDE SEQUENCE [LARGE SCALE GENOMIC DNA]</scope>
</reference>
<feature type="region of interest" description="Disordered" evidence="1">
    <location>
        <begin position="1"/>
        <end position="29"/>
    </location>
</feature>
<organism evidence="2 3">
    <name type="scientific">Opisthorchis viverrini</name>
    <name type="common">Southeast Asian liver fluke</name>
    <dbReference type="NCBI Taxonomy" id="6198"/>
    <lineage>
        <taxon>Eukaryota</taxon>
        <taxon>Metazoa</taxon>
        <taxon>Spiralia</taxon>
        <taxon>Lophotrochozoa</taxon>
        <taxon>Platyhelminthes</taxon>
        <taxon>Trematoda</taxon>
        <taxon>Digenea</taxon>
        <taxon>Opisthorchiida</taxon>
        <taxon>Opisthorchiata</taxon>
        <taxon>Opisthorchiidae</taxon>
        <taxon>Opisthorchis</taxon>
    </lineage>
</organism>
<feature type="non-terminal residue" evidence="2">
    <location>
        <position position="1"/>
    </location>
</feature>
<evidence type="ECO:0000313" key="3">
    <source>
        <dbReference type="Proteomes" id="UP000054324"/>
    </source>
</evidence>
<dbReference type="KEGG" id="ovi:T265_15201"/>
<accession>A0A074Z1W4</accession>
<dbReference type="Proteomes" id="UP000054324">
    <property type="component" value="Unassembled WGS sequence"/>
</dbReference>
<dbReference type="CTD" id="20329366"/>
<dbReference type="STRING" id="6198.A0A074Z1W4"/>
<dbReference type="GeneID" id="20329366"/>
<dbReference type="AlphaFoldDB" id="A0A074Z1W4"/>
<evidence type="ECO:0000256" key="1">
    <source>
        <dbReference type="SAM" id="MobiDB-lite"/>
    </source>
</evidence>
<protein>
    <submittedName>
        <fullName evidence="2">Uncharacterized protein</fullName>
    </submittedName>
</protein>
<sequence>CNTLSVPSTRDGILRSPRPREGKSSARGRVRITDLPEDRLRTEEYRELPTGKRPIVWLIAQCLNSELTDRIFCGLNLTSASRLFLSRIWQPGSILALVLSSDAMTAGQRKGAIGKRLRGPGPRNALFLSPTSALVKPSFSFSTLSVPNCHATQRLHEGWDTARLPKPRQEKSRGRGWVRTTNLPKTEKWNIQPSLRDKGMFSLSGNWVATHQRR</sequence>
<feature type="non-terminal residue" evidence="2">
    <location>
        <position position="214"/>
    </location>
</feature>